<evidence type="ECO:0000256" key="4">
    <source>
        <dbReference type="SAM" id="SignalP"/>
    </source>
</evidence>
<accession>E6WQ95</accession>
<dbReference type="Pfam" id="PF00657">
    <property type="entry name" value="Lipase_GDSL"/>
    <property type="match status" value="1"/>
</dbReference>
<dbReference type="EC" id="3.1.1.1" evidence="6"/>
<dbReference type="RefSeq" id="WP_013534174.1">
    <property type="nucleotide sequence ID" value="NC_014924.1"/>
</dbReference>
<dbReference type="Gene3D" id="2.40.128.130">
    <property type="entry name" value="Autotransporter beta-domain"/>
    <property type="match status" value="1"/>
</dbReference>
<feature type="domain" description="Autotransporter" evidence="5">
    <location>
        <begin position="324"/>
        <end position="596"/>
    </location>
</feature>
<dbReference type="STRING" id="743721.Psesu_0486"/>
<dbReference type="PANTHER" id="PTHR45642">
    <property type="entry name" value="GDSL ESTERASE/LIPASE EXL3"/>
    <property type="match status" value="1"/>
</dbReference>
<keyword evidence="2 4" id="KW-0732">Signal</keyword>
<dbReference type="InterPro" id="IPR050592">
    <property type="entry name" value="GDSL_lipolytic_enzyme"/>
</dbReference>
<feature type="signal peptide" evidence="4">
    <location>
        <begin position="1"/>
        <end position="23"/>
    </location>
</feature>
<dbReference type="Proteomes" id="UP000008632">
    <property type="component" value="Chromosome"/>
</dbReference>
<dbReference type="PIRSF" id="PIRSF037375">
    <property type="entry name" value="Autotrns_EstA"/>
    <property type="match status" value="1"/>
</dbReference>
<dbReference type="SUPFAM" id="SSF52266">
    <property type="entry name" value="SGNH hydrolase"/>
    <property type="match status" value="1"/>
</dbReference>
<evidence type="ECO:0000256" key="1">
    <source>
        <dbReference type="ARBA" id="ARBA00008668"/>
    </source>
</evidence>
<feature type="active site" evidence="3">
    <location>
        <position position="273"/>
    </location>
</feature>
<dbReference type="Gene3D" id="3.40.50.1110">
    <property type="entry name" value="SGNH hydrolase"/>
    <property type="match status" value="1"/>
</dbReference>
<feature type="active site" evidence="3">
    <location>
        <position position="276"/>
    </location>
</feature>
<dbReference type="HOGENOM" id="CLU_023098_3_0_6"/>
<evidence type="ECO:0000256" key="2">
    <source>
        <dbReference type="ARBA" id="ARBA00022729"/>
    </source>
</evidence>
<protein>
    <submittedName>
        <fullName evidence="6">Carboxylesterase</fullName>
        <ecNumber evidence="6">3.1.1.1</ecNumber>
    </submittedName>
</protein>
<dbReference type="Pfam" id="PF03797">
    <property type="entry name" value="Autotransporter"/>
    <property type="match status" value="1"/>
</dbReference>
<dbReference type="InterPro" id="IPR001087">
    <property type="entry name" value="GDSL"/>
</dbReference>
<dbReference type="InterPro" id="IPR017186">
    <property type="entry name" value="Lipase_autotranspt_EstA"/>
</dbReference>
<dbReference type="AlphaFoldDB" id="E6WQ95"/>
<dbReference type="KEGG" id="psu:Psesu_0486"/>
<gene>
    <name evidence="6" type="ordered locus">Psesu_0486</name>
</gene>
<evidence type="ECO:0000259" key="5">
    <source>
        <dbReference type="PROSITE" id="PS51208"/>
    </source>
</evidence>
<evidence type="ECO:0000313" key="7">
    <source>
        <dbReference type="Proteomes" id="UP000008632"/>
    </source>
</evidence>
<dbReference type="OrthoDB" id="5292073at2"/>
<dbReference type="PANTHER" id="PTHR45642:SF141">
    <property type="entry name" value="SECRETED EFFECTOR PROTEIN SSEJ"/>
    <property type="match status" value="1"/>
</dbReference>
<dbReference type="InterPro" id="IPR005546">
    <property type="entry name" value="Autotransporte_beta"/>
</dbReference>
<dbReference type="EMBL" id="CP002446">
    <property type="protein sequence ID" value="ADV26344.1"/>
    <property type="molecule type" value="Genomic_DNA"/>
</dbReference>
<sequence>MSTRPLRKLLPLALALAVAPAAAGEYSRTVFFGDSLTDSGHFRSQIPASARPFTGKFTTNPALVWSEYLARYYGTDATTAVEGGDNYAQGGSRAAVPNGPADSTLTQVNAYLAASGGRADADALYTVWTGANDLFAIASGAPVESTIATAIGGTVQAVGALDAAGARYILVPSLPDMGMTPDAIAAGPIGQATLTALATNYNQALYGALGQAGYKVIPLDTFSLLREIAASPSTYGFTNVTGTACQPPGASSLTCTPASYVSPDAGQTYLFADGVHPSGAAHEMLGQYALSVLEGPRLAAVIPYSATVTGRSRADQVATHVRGQAPAGTRWWGGLRADHQRYGHGELYDGIAPAALFGMDWSNGNGLVAGGFAAYGRMDADFGGDRGGFTQADTTLGAFAGWYGERAWVNGQVSYTRLDVDVDREVRIGPAVRRHSGSADGDATAVGLSSGYQFGNGALRHGPVASLLWQQVELDGWTEGNASSSALILPDQSRDSLVGSLGWQLSYDAGGFAPYARATWDREFEDEAGQATARLQSLPGMSYAVPGLGMDDSYGTVVLGARFDLFGLKADLGARSTFERSGGSDAGLFLGLGGSF</sequence>
<reference evidence="6 7" key="1">
    <citation type="submission" date="2011-01" db="EMBL/GenBank/DDBJ databases">
        <title>Complete sequence of Pseudoxanthomonas suwonensis 11-1.</title>
        <authorList>
            <consortium name="US DOE Joint Genome Institute"/>
            <person name="Lucas S."/>
            <person name="Copeland A."/>
            <person name="Lapidus A."/>
            <person name="Cheng J.-F."/>
            <person name="Goodwin L."/>
            <person name="Pitluck S."/>
            <person name="Teshima H."/>
            <person name="Detter J.C."/>
            <person name="Han C."/>
            <person name="Tapia R."/>
            <person name="Land M."/>
            <person name="Hauser L."/>
            <person name="Kyrpides N."/>
            <person name="Ivanova N."/>
            <person name="Ovchinnikova G."/>
            <person name="Siebers A.K."/>
            <person name="Allgaier M."/>
            <person name="Thelen M.P."/>
            <person name="Hugenholtz P."/>
            <person name="Gladden J."/>
            <person name="Woyke T."/>
        </authorList>
    </citation>
    <scope>NUCLEOTIDE SEQUENCE [LARGE SCALE GENOMIC DNA]</scope>
    <source>
        <strain evidence="7">11-1</strain>
    </source>
</reference>
<feature type="active site" description="Nucleophile" evidence="3">
    <location>
        <position position="35"/>
    </location>
</feature>
<dbReference type="eggNOG" id="COG3240">
    <property type="taxonomic scope" value="Bacteria"/>
</dbReference>
<dbReference type="eggNOG" id="COG5571">
    <property type="taxonomic scope" value="Bacteria"/>
</dbReference>
<keyword evidence="6" id="KW-0378">Hydrolase</keyword>
<dbReference type="SUPFAM" id="SSF103515">
    <property type="entry name" value="Autotransporter"/>
    <property type="match status" value="1"/>
</dbReference>
<dbReference type="InterPro" id="IPR036514">
    <property type="entry name" value="SGNH_hydro_sf"/>
</dbReference>
<evidence type="ECO:0000256" key="3">
    <source>
        <dbReference type="PIRSR" id="PIRSR037375-1"/>
    </source>
</evidence>
<comment type="similarity">
    <text evidence="1">Belongs to the 'GDSL' lipolytic enzyme family.</text>
</comment>
<dbReference type="SMART" id="SM00869">
    <property type="entry name" value="Autotransporter"/>
    <property type="match status" value="1"/>
</dbReference>
<dbReference type="InterPro" id="IPR036709">
    <property type="entry name" value="Autotransporte_beta_dom_sf"/>
</dbReference>
<evidence type="ECO:0000313" key="6">
    <source>
        <dbReference type="EMBL" id="ADV26344.1"/>
    </source>
</evidence>
<proteinExistence type="inferred from homology"/>
<dbReference type="CDD" id="cd01847">
    <property type="entry name" value="Triacylglycerol_lipase_like"/>
    <property type="match status" value="1"/>
</dbReference>
<dbReference type="PROSITE" id="PS51208">
    <property type="entry name" value="AUTOTRANSPORTER"/>
    <property type="match status" value="1"/>
</dbReference>
<organism evidence="6 7">
    <name type="scientific">Pseudoxanthomonas suwonensis (strain 11-1)</name>
    <dbReference type="NCBI Taxonomy" id="743721"/>
    <lineage>
        <taxon>Bacteria</taxon>
        <taxon>Pseudomonadati</taxon>
        <taxon>Pseudomonadota</taxon>
        <taxon>Gammaproteobacteria</taxon>
        <taxon>Lysobacterales</taxon>
        <taxon>Lysobacteraceae</taxon>
        <taxon>Pseudoxanthomonas</taxon>
    </lineage>
</organism>
<keyword evidence="7" id="KW-1185">Reference proteome</keyword>
<dbReference type="GO" id="GO:0106435">
    <property type="term" value="F:carboxylesterase activity"/>
    <property type="evidence" value="ECO:0007669"/>
    <property type="project" value="UniProtKB-EC"/>
</dbReference>
<feature type="chain" id="PRO_5003214939" evidence="4">
    <location>
        <begin position="24"/>
        <end position="596"/>
    </location>
</feature>
<name>E6WQ95_PSEUU</name>